<dbReference type="EMBL" id="JAPHQB010000066">
    <property type="protein sequence ID" value="MCX2803379.1"/>
    <property type="molecule type" value="Genomic_DNA"/>
</dbReference>
<accession>A0AB35I0Q3</accession>
<name>A0AB35I0Q3_MICTH</name>
<dbReference type="GeneID" id="76609663"/>
<dbReference type="AlphaFoldDB" id="A0AB35I0Q3"/>
<organism evidence="1 2">
    <name type="scientific">Microbulbifer thermotolerans</name>
    <dbReference type="NCBI Taxonomy" id="252514"/>
    <lineage>
        <taxon>Bacteria</taxon>
        <taxon>Pseudomonadati</taxon>
        <taxon>Pseudomonadota</taxon>
        <taxon>Gammaproteobacteria</taxon>
        <taxon>Cellvibrionales</taxon>
        <taxon>Microbulbiferaceae</taxon>
        <taxon>Microbulbifer</taxon>
    </lineage>
</organism>
<proteinExistence type="predicted"/>
<reference evidence="1" key="1">
    <citation type="submission" date="2022-11" db="EMBL/GenBank/DDBJ databases">
        <title>Chitin-degrading and fungicidal potential of chitinolytic bacterial strains from marine environment of the Pacific Ocean regions.</title>
        <authorList>
            <person name="Pentekhina I."/>
            <person name="Nedashkovskaya O."/>
            <person name="Seitkalieva A."/>
            <person name="Podvolotskaya A."/>
            <person name="Tekutyeva L."/>
            <person name="Balabanova L."/>
        </authorList>
    </citation>
    <scope>NUCLEOTIDE SEQUENCE</scope>
    <source>
        <strain evidence="1">KMM 6838</strain>
    </source>
</reference>
<evidence type="ECO:0000313" key="2">
    <source>
        <dbReference type="Proteomes" id="UP001209730"/>
    </source>
</evidence>
<dbReference type="Proteomes" id="UP001209730">
    <property type="component" value="Unassembled WGS sequence"/>
</dbReference>
<evidence type="ECO:0000313" key="1">
    <source>
        <dbReference type="EMBL" id="MCX2803379.1"/>
    </source>
</evidence>
<comment type="caution">
    <text evidence="1">The sequence shown here is derived from an EMBL/GenBank/DDBJ whole genome shotgun (WGS) entry which is preliminary data.</text>
</comment>
<sequence>MKAHFLRQWGSPIDGQSTYSYQFDGTMMKKAPPELWWRRRYRLNGHPHPICHHAPEGAETSGKISN</sequence>
<protein>
    <recommendedName>
        <fullName evidence="3">YD repeat-containing protein</fullName>
    </recommendedName>
</protein>
<evidence type="ECO:0008006" key="3">
    <source>
        <dbReference type="Google" id="ProtNLM"/>
    </source>
</evidence>
<gene>
    <name evidence="1" type="ORF">OQJ68_16500</name>
</gene>
<dbReference type="RefSeq" id="WP_139223324.1">
    <property type="nucleotide sequence ID" value="NZ_CP014864.1"/>
</dbReference>